<dbReference type="EMBL" id="CAADFX010000266">
    <property type="protein sequence ID" value="VFK64485.1"/>
    <property type="molecule type" value="Genomic_DNA"/>
</dbReference>
<reference evidence="5" key="1">
    <citation type="submission" date="2019-02" db="EMBL/GenBank/DDBJ databases">
        <authorList>
            <person name="Gruber-Vodicka R. H."/>
            <person name="Seah K. B. B."/>
        </authorList>
    </citation>
    <scope>NUCLEOTIDE SEQUENCE</scope>
    <source>
        <strain evidence="5">BECK_BY1</strain>
        <strain evidence="6">BECK_BY2</strain>
        <strain evidence="4">BECK_BY3</strain>
    </source>
</reference>
<dbReference type="AlphaFoldDB" id="A0A451AEN4"/>
<keyword evidence="1" id="KW-0808">Transferase</keyword>
<evidence type="ECO:0000256" key="1">
    <source>
        <dbReference type="ARBA" id="ARBA00022679"/>
    </source>
</evidence>
<dbReference type="InterPro" id="IPR036926">
    <property type="entry name" value="Thymidate_synth/dCMP_Mease_sf"/>
</dbReference>
<evidence type="ECO:0000259" key="2">
    <source>
        <dbReference type="Pfam" id="PF00303"/>
    </source>
</evidence>
<dbReference type="InterPro" id="IPR025595">
    <property type="entry name" value="PterinBD-DUF4346"/>
</dbReference>
<name>A0A451AEN4_9GAMM</name>
<evidence type="ECO:0000259" key="3">
    <source>
        <dbReference type="Pfam" id="PF14251"/>
    </source>
</evidence>
<dbReference type="Pfam" id="PF00303">
    <property type="entry name" value="Thymidylat_synt"/>
    <property type="match status" value="1"/>
</dbReference>
<sequence>MNFEPLYYRDRLRIVNPAGDVGIVTLWSRVEQAFKALGELNIDTNALSSRISVVANLYGNGLPQMLRNLLWNPQINHLLVLGQDLSGSRQELINFFNAGIEPVIFQDVPAFRIKGTDRIIDGNVTPENFSRRINITSLGKFAESTTRKNILTFFDNLPPKQENTEEREDIAIPAVEITRFPAEPRSQTILRSTPIEAWKELIFRLVRFGHRNTLRKGERYELQNVKVIIEKPEEESEKALEQIGFSLGKFKQYQKQILDPIKPDDLEYSYGNRMCDYFTHNNRTVNLLEVAVQRLLDDPESRHAYISLWDPARDISEKHGHPCFVSLYFRKFDNKLTTTATFRTHNAFTAWLENVYGLMAIQSFVAARVNMECGAITIFSHSISVSEESIGQAKVIADAKYTDNTINQQTGKPEPRYDHNGNFAVTIDWDTGEIVVHHIYQGVTLTEYRARRAEELETGIARDCTISEISHALYLGREIARKEAVLKAGR</sequence>
<gene>
    <name evidence="5" type="ORF">BECKTUN1418D_GA0071000_12663</name>
    <name evidence="6" type="ORF">BECKTUN1418E_GA0071001_11162</name>
    <name evidence="4" type="ORF">BECKTUN1418F_GA0071002_11202</name>
</gene>
<accession>A0A451AEN4</accession>
<dbReference type="GO" id="GO:0016740">
    <property type="term" value="F:transferase activity"/>
    <property type="evidence" value="ECO:0007669"/>
    <property type="project" value="UniProtKB-KW"/>
</dbReference>
<evidence type="ECO:0000313" key="4">
    <source>
        <dbReference type="EMBL" id="VFK57560.1"/>
    </source>
</evidence>
<evidence type="ECO:0000313" key="5">
    <source>
        <dbReference type="EMBL" id="VFK64485.1"/>
    </source>
</evidence>
<dbReference type="EMBL" id="CAADFY010000120">
    <property type="protein sequence ID" value="VFK57560.1"/>
    <property type="molecule type" value="Genomic_DNA"/>
</dbReference>
<dbReference type="Pfam" id="PF14251">
    <property type="entry name" value="PterinBD-DUF4346"/>
    <property type="match status" value="1"/>
</dbReference>
<dbReference type="EMBL" id="CAADFV010000116">
    <property type="protein sequence ID" value="VFK65902.1"/>
    <property type="molecule type" value="Genomic_DNA"/>
</dbReference>
<feature type="domain" description="Thymidylate synthase/dCMP hydroxymethylase" evidence="2">
    <location>
        <begin position="257"/>
        <end position="394"/>
    </location>
</feature>
<evidence type="ECO:0000313" key="6">
    <source>
        <dbReference type="EMBL" id="VFK65902.1"/>
    </source>
</evidence>
<feature type="domain" description="DUF4346" evidence="3">
    <location>
        <begin position="418"/>
        <end position="489"/>
    </location>
</feature>
<dbReference type="InterPro" id="IPR023451">
    <property type="entry name" value="Thymidate_synth/dCMP_Mease_dom"/>
</dbReference>
<proteinExistence type="predicted"/>
<protein>
    <submittedName>
        <fullName evidence="5">Thymidylate synthase</fullName>
    </submittedName>
</protein>
<organism evidence="5">
    <name type="scientific">Candidatus Kentrum sp. TUN</name>
    <dbReference type="NCBI Taxonomy" id="2126343"/>
    <lineage>
        <taxon>Bacteria</taxon>
        <taxon>Pseudomonadati</taxon>
        <taxon>Pseudomonadota</taxon>
        <taxon>Gammaproteobacteria</taxon>
        <taxon>Candidatus Kentrum</taxon>
    </lineage>
</organism>
<dbReference type="Gene3D" id="3.30.572.10">
    <property type="entry name" value="Thymidylate synthase/dCMP hydroxymethylase domain"/>
    <property type="match status" value="1"/>
</dbReference>
<dbReference type="SUPFAM" id="SSF55831">
    <property type="entry name" value="Thymidylate synthase/dCMP hydroxymethylase"/>
    <property type="match status" value="1"/>
</dbReference>